<sequence>MFLQRRWIRIGIVQKHTTTNGQVRVAFMSQFFFFLPITFCSASRTCPLEPQLRRADLGLRNGCTKDNCSTARCSSSLPHNIIDHISISKVHPYSPLLRLCLPGALQMEHDIPLSAFNIRMALDRSTPILPFVRRTVSLHYALDFYATQESILNTTPPARASSPNMQDPS</sequence>
<accession>A0ACB8AWX6</accession>
<reference evidence="1" key="1">
    <citation type="journal article" date="2021" name="New Phytol.">
        <title>Evolutionary innovations through gain and loss of genes in the ectomycorrhizal Boletales.</title>
        <authorList>
            <person name="Wu G."/>
            <person name="Miyauchi S."/>
            <person name="Morin E."/>
            <person name="Kuo A."/>
            <person name="Drula E."/>
            <person name="Varga T."/>
            <person name="Kohler A."/>
            <person name="Feng B."/>
            <person name="Cao Y."/>
            <person name="Lipzen A."/>
            <person name="Daum C."/>
            <person name="Hundley H."/>
            <person name="Pangilinan J."/>
            <person name="Johnson J."/>
            <person name="Barry K."/>
            <person name="LaButti K."/>
            <person name="Ng V."/>
            <person name="Ahrendt S."/>
            <person name="Min B."/>
            <person name="Choi I.G."/>
            <person name="Park H."/>
            <person name="Plett J.M."/>
            <person name="Magnuson J."/>
            <person name="Spatafora J.W."/>
            <person name="Nagy L.G."/>
            <person name="Henrissat B."/>
            <person name="Grigoriev I.V."/>
            <person name="Yang Z.L."/>
            <person name="Xu J."/>
            <person name="Martin F.M."/>
        </authorList>
    </citation>
    <scope>NUCLEOTIDE SEQUENCE</scope>
    <source>
        <strain evidence="1">KUC20120723A-06</strain>
    </source>
</reference>
<proteinExistence type="predicted"/>
<keyword evidence="2" id="KW-1185">Reference proteome</keyword>
<dbReference type="EMBL" id="MU266947">
    <property type="protein sequence ID" value="KAH7917750.1"/>
    <property type="molecule type" value="Genomic_DNA"/>
</dbReference>
<organism evidence="1 2">
    <name type="scientific">Leucogyrophana mollusca</name>
    <dbReference type="NCBI Taxonomy" id="85980"/>
    <lineage>
        <taxon>Eukaryota</taxon>
        <taxon>Fungi</taxon>
        <taxon>Dikarya</taxon>
        <taxon>Basidiomycota</taxon>
        <taxon>Agaricomycotina</taxon>
        <taxon>Agaricomycetes</taxon>
        <taxon>Agaricomycetidae</taxon>
        <taxon>Boletales</taxon>
        <taxon>Boletales incertae sedis</taxon>
        <taxon>Leucogyrophana</taxon>
    </lineage>
</organism>
<dbReference type="Proteomes" id="UP000790709">
    <property type="component" value="Unassembled WGS sequence"/>
</dbReference>
<gene>
    <name evidence="1" type="ORF">BV22DRAFT_929991</name>
</gene>
<evidence type="ECO:0000313" key="2">
    <source>
        <dbReference type="Proteomes" id="UP000790709"/>
    </source>
</evidence>
<protein>
    <submittedName>
        <fullName evidence="1">Uncharacterized protein</fullName>
    </submittedName>
</protein>
<evidence type="ECO:0000313" key="1">
    <source>
        <dbReference type="EMBL" id="KAH7917750.1"/>
    </source>
</evidence>
<comment type="caution">
    <text evidence="1">The sequence shown here is derived from an EMBL/GenBank/DDBJ whole genome shotgun (WGS) entry which is preliminary data.</text>
</comment>
<name>A0ACB8AWX6_9AGAM</name>